<dbReference type="NCBIfam" id="TIGR01439">
    <property type="entry name" value="lp_hng_hel_AbrB"/>
    <property type="match status" value="1"/>
</dbReference>
<dbReference type="Pfam" id="PF04014">
    <property type="entry name" value="MazE_antitoxin"/>
    <property type="match status" value="1"/>
</dbReference>
<keyword evidence="1 3" id="KW-0238">DNA-binding</keyword>
<name>A0A7Y4GP89_9BRAD</name>
<evidence type="ECO:0000313" key="4">
    <source>
        <dbReference type="Proteomes" id="UP000544122"/>
    </source>
</evidence>
<dbReference type="SUPFAM" id="SSF89447">
    <property type="entry name" value="AbrB/MazE/MraZ-like"/>
    <property type="match status" value="1"/>
</dbReference>
<sequence length="75" mass="7921">MATTVTSKGQVTIPKPVREHLGIVPGSKVEFRCAADGSIVIEKADTREPSRFAKLVGIVGPGLSTEEIMAITRGD</sequence>
<feature type="domain" description="SpoVT-AbrB" evidence="2">
    <location>
        <begin position="1"/>
        <end position="46"/>
    </location>
</feature>
<dbReference type="GO" id="GO:0003677">
    <property type="term" value="F:DNA binding"/>
    <property type="evidence" value="ECO:0007669"/>
    <property type="project" value="UniProtKB-UniRule"/>
</dbReference>
<gene>
    <name evidence="3" type="ORF">HCN58_07545</name>
</gene>
<dbReference type="Gene3D" id="2.10.260.10">
    <property type="match status" value="1"/>
</dbReference>
<dbReference type="Proteomes" id="UP000544122">
    <property type="component" value="Unassembled WGS sequence"/>
</dbReference>
<comment type="caution">
    <text evidence="3">The sequence shown here is derived from an EMBL/GenBank/DDBJ whole genome shotgun (WGS) entry which is preliminary data.</text>
</comment>
<proteinExistence type="predicted"/>
<reference evidence="3 4" key="1">
    <citation type="submission" date="2020-03" db="EMBL/GenBank/DDBJ databases">
        <title>Bradyrhizobium diversity isolated from nodules of Indigofera sp.</title>
        <authorList>
            <person name="Klepa M."/>
            <person name="Helene L."/>
            <person name="Hungria M."/>
        </authorList>
    </citation>
    <scope>NUCLEOTIDE SEQUENCE [LARGE SCALE GENOMIC DNA]</scope>
    <source>
        <strain evidence="3 4">WSM 1791</strain>
    </source>
</reference>
<dbReference type="EMBL" id="JAAVLX010000003">
    <property type="protein sequence ID" value="NOJ39455.1"/>
    <property type="molecule type" value="Genomic_DNA"/>
</dbReference>
<evidence type="ECO:0000313" key="3">
    <source>
        <dbReference type="EMBL" id="NOJ39455.1"/>
    </source>
</evidence>
<dbReference type="InterPro" id="IPR037914">
    <property type="entry name" value="SpoVT-AbrB_sf"/>
</dbReference>
<dbReference type="SMART" id="SM00966">
    <property type="entry name" value="SpoVT_AbrB"/>
    <property type="match status" value="1"/>
</dbReference>
<keyword evidence="4" id="KW-1185">Reference proteome</keyword>
<dbReference type="RefSeq" id="WP_171578744.1">
    <property type="nucleotide sequence ID" value="NZ_JAAVLX010000003.1"/>
</dbReference>
<dbReference type="PROSITE" id="PS51740">
    <property type="entry name" value="SPOVT_ABRB"/>
    <property type="match status" value="1"/>
</dbReference>
<accession>A0A7Y4GP89</accession>
<evidence type="ECO:0000256" key="1">
    <source>
        <dbReference type="PROSITE-ProRule" id="PRU01076"/>
    </source>
</evidence>
<evidence type="ECO:0000259" key="2">
    <source>
        <dbReference type="PROSITE" id="PS51740"/>
    </source>
</evidence>
<dbReference type="AlphaFoldDB" id="A0A7Y4GP89"/>
<protein>
    <submittedName>
        <fullName evidence="3">AbrB/MazE/SpoVT family DNA-binding domain-containing protein</fullName>
    </submittedName>
</protein>
<organism evidence="3 4">
    <name type="scientific">Bradyrhizobium australiense</name>
    <dbReference type="NCBI Taxonomy" id="2721161"/>
    <lineage>
        <taxon>Bacteria</taxon>
        <taxon>Pseudomonadati</taxon>
        <taxon>Pseudomonadota</taxon>
        <taxon>Alphaproteobacteria</taxon>
        <taxon>Hyphomicrobiales</taxon>
        <taxon>Nitrobacteraceae</taxon>
        <taxon>Bradyrhizobium</taxon>
    </lineage>
</organism>
<dbReference type="InterPro" id="IPR007159">
    <property type="entry name" value="SpoVT-AbrB_dom"/>
</dbReference>